<keyword evidence="3" id="KW-0804">Transcription</keyword>
<keyword evidence="1" id="KW-0805">Transcription regulation</keyword>
<dbReference type="Proteomes" id="UP000035021">
    <property type="component" value="Unassembled WGS sequence"/>
</dbReference>
<dbReference type="InterPro" id="IPR016032">
    <property type="entry name" value="Sig_transdc_resp-reg_C-effctor"/>
</dbReference>
<dbReference type="EMBL" id="BAOQ01000024">
    <property type="protein sequence ID" value="GAC84614.1"/>
    <property type="molecule type" value="Genomic_DNA"/>
</dbReference>
<dbReference type="InterPro" id="IPR029016">
    <property type="entry name" value="GAF-like_dom_sf"/>
</dbReference>
<evidence type="ECO:0000256" key="3">
    <source>
        <dbReference type="ARBA" id="ARBA00023163"/>
    </source>
</evidence>
<reference evidence="5 6" key="1">
    <citation type="submission" date="2013-02" db="EMBL/GenBank/DDBJ databases">
        <title>Whole genome shotgun sequence of Gordonia paraffinivorans NBRC 108238.</title>
        <authorList>
            <person name="Isaki-Nakamura S."/>
            <person name="Hosoyama A."/>
            <person name="Tsuchikane K."/>
            <person name="Ando Y."/>
            <person name="Baba S."/>
            <person name="Ohji S."/>
            <person name="Hamada M."/>
            <person name="Tamura T."/>
            <person name="Yamazoe A."/>
            <person name="Yamazaki S."/>
            <person name="Fujita N."/>
        </authorList>
    </citation>
    <scope>NUCLEOTIDE SEQUENCE [LARGE SCALE GENOMIC DNA]</scope>
    <source>
        <strain evidence="5 6">NBRC 108238</strain>
    </source>
</reference>
<evidence type="ECO:0000256" key="1">
    <source>
        <dbReference type="ARBA" id="ARBA00023015"/>
    </source>
</evidence>
<keyword evidence="2" id="KW-0238">DNA-binding</keyword>
<accession>A0ABQ0IM32</accession>
<dbReference type="PANTHER" id="PTHR44688:SF16">
    <property type="entry name" value="DNA-BINDING TRANSCRIPTIONAL ACTIVATOR DEVR_DOSR"/>
    <property type="match status" value="1"/>
</dbReference>
<evidence type="ECO:0000313" key="6">
    <source>
        <dbReference type="Proteomes" id="UP000035021"/>
    </source>
</evidence>
<gene>
    <name evidence="5" type="ORF">GP2_024_00410</name>
</gene>
<dbReference type="Pfam" id="PF00196">
    <property type="entry name" value="GerE"/>
    <property type="match status" value="1"/>
</dbReference>
<evidence type="ECO:0000313" key="5">
    <source>
        <dbReference type="EMBL" id="GAC84614.1"/>
    </source>
</evidence>
<protein>
    <submittedName>
        <fullName evidence="5">LuxR family transcriptional regulator</fullName>
    </submittedName>
</protein>
<dbReference type="SUPFAM" id="SSF55781">
    <property type="entry name" value="GAF domain-like"/>
    <property type="match status" value="1"/>
</dbReference>
<dbReference type="InterPro" id="IPR036388">
    <property type="entry name" value="WH-like_DNA-bd_sf"/>
</dbReference>
<dbReference type="Pfam" id="PF01590">
    <property type="entry name" value="GAF"/>
    <property type="match status" value="1"/>
</dbReference>
<dbReference type="InterPro" id="IPR000792">
    <property type="entry name" value="Tscrpt_reg_LuxR_C"/>
</dbReference>
<dbReference type="PANTHER" id="PTHR44688">
    <property type="entry name" value="DNA-BINDING TRANSCRIPTIONAL ACTIVATOR DEVR_DOSR"/>
    <property type="match status" value="1"/>
</dbReference>
<keyword evidence="6" id="KW-1185">Reference proteome</keyword>
<feature type="domain" description="HTH luxR-type" evidence="4">
    <location>
        <begin position="238"/>
        <end position="306"/>
    </location>
</feature>
<dbReference type="SMART" id="SM00065">
    <property type="entry name" value="GAF"/>
    <property type="match status" value="1"/>
</dbReference>
<dbReference type="SMART" id="SM00421">
    <property type="entry name" value="HTH_LUXR"/>
    <property type="match status" value="1"/>
</dbReference>
<evidence type="ECO:0000259" key="4">
    <source>
        <dbReference type="PROSITE" id="PS50043"/>
    </source>
</evidence>
<dbReference type="InterPro" id="IPR003018">
    <property type="entry name" value="GAF"/>
</dbReference>
<sequence>MRRVAALLAEVEAIRRSRVAYRMGVYQSQVTGLRSLLSGLSQATAAEHPYAVTERLCTDLGFRKAVYSPASRTGWSPTTIAFHPSIADRFRPLQSAIAQLSLPRGAAPREESVMRTGRSIVVEPGDVYRDTYRPLVELSRPRGYLTVPVVAAGRVTAILHADHDEIEIGESDLTALHSAAEICGIAEERTALRSRIAARHDRAGDAFRALRQALHEIEHSRLSLADALPAADTEGQDHPASLDCCGVLSSREHEIFAAIARGTGNADVAQRLFIAEGTVKAHVRRIYRKLNLTSRAEAAALLRRRHADSEPDERR</sequence>
<dbReference type="PROSITE" id="PS00622">
    <property type="entry name" value="HTH_LUXR_1"/>
    <property type="match status" value="1"/>
</dbReference>
<dbReference type="SUPFAM" id="SSF46894">
    <property type="entry name" value="C-terminal effector domain of the bipartite response regulators"/>
    <property type="match status" value="1"/>
</dbReference>
<dbReference type="CDD" id="cd06170">
    <property type="entry name" value="LuxR_C_like"/>
    <property type="match status" value="1"/>
</dbReference>
<dbReference type="PRINTS" id="PR00038">
    <property type="entry name" value="HTHLUXR"/>
</dbReference>
<dbReference type="Gene3D" id="1.10.10.10">
    <property type="entry name" value="Winged helix-like DNA-binding domain superfamily/Winged helix DNA-binding domain"/>
    <property type="match status" value="1"/>
</dbReference>
<dbReference type="Gene3D" id="3.30.450.40">
    <property type="match status" value="1"/>
</dbReference>
<evidence type="ECO:0000256" key="2">
    <source>
        <dbReference type="ARBA" id="ARBA00023125"/>
    </source>
</evidence>
<proteinExistence type="predicted"/>
<comment type="caution">
    <text evidence="5">The sequence shown here is derived from an EMBL/GenBank/DDBJ whole genome shotgun (WGS) entry which is preliminary data.</text>
</comment>
<name>A0ABQ0IM32_9ACTN</name>
<organism evidence="5 6">
    <name type="scientific">Gordonia paraffinivorans NBRC 108238</name>
    <dbReference type="NCBI Taxonomy" id="1223543"/>
    <lineage>
        <taxon>Bacteria</taxon>
        <taxon>Bacillati</taxon>
        <taxon>Actinomycetota</taxon>
        <taxon>Actinomycetes</taxon>
        <taxon>Mycobacteriales</taxon>
        <taxon>Gordoniaceae</taxon>
        <taxon>Gordonia</taxon>
    </lineage>
</organism>
<dbReference type="PROSITE" id="PS50043">
    <property type="entry name" value="HTH_LUXR_2"/>
    <property type="match status" value="1"/>
</dbReference>